<protein>
    <submittedName>
        <fullName evidence="1">Uncharacterized protein</fullName>
    </submittedName>
</protein>
<keyword evidence="2" id="KW-1185">Reference proteome</keyword>
<gene>
    <name evidence="1" type="ORF">GQF02_02725</name>
</gene>
<evidence type="ECO:0000313" key="1">
    <source>
        <dbReference type="EMBL" id="MXR35888.1"/>
    </source>
</evidence>
<dbReference type="EMBL" id="WSSB01000002">
    <property type="protein sequence ID" value="MXR35888.1"/>
    <property type="molecule type" value="Genomic_DNA"/>
</dbReference>
<dbReference type="AlphaFoldDB" id="A0A845BKX6"/>
<evidence type="ECO:0000313" key="2">
    <source>
        <dbReference type="Proteomes" id="UP000467214"/>
    </source>
</evidence>
<comment type="caution">
    <text evidence="1">The sequence shown here is derived from an EMBL/GenBank/DDBJ whole genome shotgun (WGS) entry which is preliminary data.</text>
</comment>
<dbReference type="Proteomes" id="UP000467214">
    <property type="component" value="Unassembled WGS sequence"/>
</dbReference>
<organism evidence="1 2">
    <name type="scientific">Craterilacuibacter sinensis</name>
    <dbReference type="NCBI Taxonomy" id="2686017"/>
    <lineage>
        <taxon>Bacteria</taxon>
        <taxon>Pseudomonadati</taxon>
        <taxon>Pseudomonadota</taxon>
        <taxon>Betaproteobacteria</taxon>
        <taxon>Neisseriales</taxon>
        <taxon>Neisseriaceae</taxon>
        <taxon>Craterilacuibacter</taxon>
    </lineage>
</organism>
<sequence>MSGPIARYLPIRFNNGNSISRFAKHCPQCQQLVAADNMAGEAVMVQDRLFIVALARCPGCNSEFKVSCVITDDKRVHKALLPQWLLLLWLRQAAPAKLPEKDAQDWELELPAAQGVSLPAGVEPVPSEEIVGRYENAPIPATLQCGARRFVFDRIQPGASHAQLSDKELLFSGNLVYREV</sequence>
<dbReference type="RefSeq" id="WP_124735551.1">
    <property type="nucleotide sequence ID" value="NZ_WSSB01000002.1"/>
</dbReference>
<name>A0A845BKX6_9NEIS</name>
<proteinExistence type="predicted"/>
<accession>A0A845BKX6</accession>
<reference evidence="1 2" key="1">
    <citation type="submission" date="2019-12" db="EMBL/GenBank/DDBJ databases">
        <title>Neisseriaceae gen. nov. sp. Genome sequencing and assembly.</title>
        <authorList>
            <person name="Liu Z."/>
            <person name="Li A."/>
        </authorList>
    </citation>
    <scope>NUCLEOTIDE SEQUENCE [LARGE SCALE GENOMIC DNA]</scope>
    <source>
        <strain evidence="1 2">B2N2-7</strain>
    </source>
</reference>